<reference evidence="18" key="1">
    <citation type="submission" date="2016-10" db="EMBL/GenBank/DDBJ databases">
        <authorList>
            <person name="Varghese N."/>
            <person name="Submissions S."/>
        </authorList>
    </citation>
    <scope>NUCLEOTIDE SEQUENCE [LARGE SCALE GENOMIC DNA]</scope>
    <source>
        <strain evidence="18">DSM 13577</strain>
    </source>
</reference>
<comment type="catalytic activity">
    <reaction evidence="11">
        <text>Couples ATP hydrolysis with the unwinding of duplex DNA by translocating in the 3'-5' direction.</text>
        <dbReference type="EC" id="5.6.2.4"/>
    </reaction>
</comment>
<protein>
    <recommendedName>
        <fullName evidence="12">DNA 3'-5' helicase</fullName>
        <ecNumber evidence="12">5.6.2.4</ecNumber>
    </recommendedName>
</protein>
<evidence type="ECO:0000256" key="5">
    <source>
        <dbReference type="ARBA" id="ARBA00022806"/>
    </source>
</evidence>
<keyword evidence="4 14" id="KW-0378">Hydrolase</keyword>
<evidence type="ECO:0000256" key="4">
    <source>
        <dbReference type="ARBA" id="ARBA00022801"/>
    </source>
</evidence>
<evidence type="ECO:0000256" key="14">
    <source>
        <dbReference type="PROSITE-ProRule" id="PRU00560"/>
    </source>
</evidence>
<evidence type="ECO:0000256" key="10">
    <source>
        <dbReference type="ARBA" id="ARBA00023235"/>
    </source>
</evidence>
<dbReference type="SUPFAM" id="SSF52980">
    <property type="entry name" value="Restriction endonuclease-like"/>
    <property type="match status" value="1"/>
</dbReference>
<dbReference type="InterPro" id="IPR038726">
    <property type="entry name" value="PDDEXK_AddAB-type"/>
</dbReference>
<dbReference type="GO" id="GO:0005524">
    <property type="term" value="F:ATP binding"/>
    <property type="evidence" value="ECO:0007669"/>
    <property type="project" value="UniProtKB-UniRule"/>
</dbReference>
<evidence type="ECO:0000256" key="6">
    <source>
        <dbReference type="ARBA" id="ARBA00022839"/>
    </source>
</evidence>
<dbReference type="OrthoDB" id="9810135at2"/>
<dbReference type="Pfam" id="PF13361">
    <property type="entry name" value="UvrD_C"/>
    <property type="match status" value="1"/>
</dbReference>
<evidence type="ECO:0000313" key="18">
    <source>
        <dbReference type="Proteomes" id="UP000243819"/>
    </source>
</evidence>
<evidence type="ECO:0000256" key="13">
    <source>
        <dbReference type="ARBA" id="ARBA00048988"/>
    </source>
</evidence>
<dbReference type="AlphaFoldDB" id="A0A1H9YHG5"/>
<keyword evidence="18" id="KW-1185">Reference proteome</keyword>
<evidence type="ECO:0000256" key="3">
    <source>
        <dbReference type="ARBA" id="ARBA00022763"/>
    </source>
</evidence>
<dbReference type="PANTHER" id="PTHR11070:SF48">
    <property type="entry name" value="ATP-DEPENDENT HELICASE_NUCLEASE SUBUNIT A"/>
    <property type="match status" value="1"/>
</dbReference>
<keyword evidence="7 14" id="KW-0067">ATP-binding</keyword>
<dbReference type="InterPro" id="IPR014017">
    <property type="entry name" value="DNA_helicase_UvrD-like_C"/>
</dbReference>
<keyword evidence="6 17" id="KW-0269">Exonuclease</keyword>
<keyword evidence="3" id="KW-0227">DNA damage</keyword>
<dbReference type="PROSITE" id="PS51217">
    <property type="entry name" value="UVRD_HELICASE_CTER"/>
    <property type="match status" value="1"/>
</dbReference>
<dbReference type="PANTHER" id="PTHR11070">
    <property type="entry name" value="UVRD / RECB / PCRA DNA HELICASE FAMILY MEMBER"/>
    <property type="match status" value="1"/>
</dbReference>
<dbReference type="GO" id="GO:0000725">
    <property type="term" value="P:recombinational repair"/>
    <property type="evidence" value="ECO:0007669"/>
    <property type="project" value="TreeGrafter"/>
</dbReference>
<keyword evidence="5 14" id="KW-0347">Helicase</keyword>
<evidence type="ECO:0000259" key="16">
    <source>
        <dbReference type="PROSITE" id="PS51217"/>
    </source>
</evidence>
<evidence type="ECO:0000256" key="1">
    <source>
        <dbReference type="ARBA" id="ARBA00022722"/>
    </source>
</evidence>
<evidence type="ECO:0000259" key="15">
    <source>
        <dbReference type="PROSITE" id="PS51198"/>
    </source>
</evidence>
<dbReference type="Pfam" id="PF00580">
    <property type="entry name" value="UvrD-helicase"/>
    <property type="match status" value="1"/>
</dbReference>
<dbReference type="STRING" id="1120990.SAMN03080614_100320"/>
<dbReference type="InterPro" id="IPR027417">
    <property type="entry name" value="P-loop_NTPase"/>
</dbReference>
<keyword evidence="2 14" id="KW-0547">Nucleotide-binding</keyword>
<dbReference type="Proteomes" id="UP000243819">
    <property type="component" value="Unassembled WGS sequence"/>
</dbReference>
<dbReference type="GO" id="GO:0004527">
    <property type="term" value="F:exonuclease activity"/>
    <property type="evidence" value="ECO:0007669"/>
    <property type="project" value="UniProtKB-KW"/>
</dbReference>
<dbReference type="GO" id="GO:0033202">
    <property type="term" value="C:DNA helicase complex"/>
    <property type="evidence" value="ECO:0007669"/>
    <property type="project" value="TreeGrafter"/>
</dbReference>
<dbReference type="Pfam" id="PF12705">
    <property type="entry name" value="PDDEXK_1"/>
    <property type="match status" value="1"/>
</dbReference>
<evidence type="ECO:0000256" key="11">
    <source>
        <dbReference type="ARBA" id="ARBA00034617"/>
    </source>
</evidence>
<dbReference type="SUPFAM" id="SSF52540">
    <property type="entry name" value="P-loop containing nucleoside triphosphate hydrolases"/>
    <property type="match status" value="1"/>
</dbReference>
<evidence type="ECO:0000256" key="12">
    <source>
        <dbReference type="ARBA" id="ARBA00034808"/>
    </source>
</evidence>
<keyword evidence="10" id="KW-0413">Isomerase</keyword>
<name>A0A1H9YHG5_9FIRM</name>
<evidence type="ECO:0000256" key="8">
    <source>
        <dbReference type="ARBA" id="ARBA00023125"/>
    </source>
</evidence>
<feature type="binding site" evidence="14">
    <location>
        <begin position="22"/>
        <end position="29"/>
    </location>
    <ligand>
        <name>ATP</name>
        <dbReference type="ChEBI" id="CHEBI:30616"/>
    </ligand>
</feature>
<dbReference type="Gene3D" id="1.10.486.10">
    <property type="entry name" value="PCRA, domain 4"/>
    <property type="match status" value="1"/>
</dbReference>
<evidence type="ECO:0000256" key="7">
    <source>
        <dbReference type="ARBA" id="ARBA00022840"/>
    </source>
</evidence>
<dbReference type="Gene3D" id="3.40.50.300">
    <property type="entry name" value="P-loop containing nucleotide triphosphate hydrolases"/>
    <property type="match status" value="4"/>
</dbReference>
<feature type="domain" description="UvrD-like helicase ATP-binding" evidence="15">
    <location>
        <begin position="1"/>
        <end position="460"/>
    </location>
</feature>
<organism evidence="17 18">
    <name type="scientific">Anaerobranca gottschalkii DSM 13577</name>
    <dbReference type="NCBI Taxonomy" id="1120990"/>
    <lineage>
        <taxon>Bacteria</taxon>
        <taxon>Bacillati</taxon>
        <taxon>Bacillota</taxon>
        <taxon>Clostridia</taxon>
        <taxon>Eubacteriales</taxon>
        <taxon>Proteinivoracaceae</taxon>
        <taxon>Anaerobranca</taxon>
    </lineage>
</organism>
<dbReference type="Gene3D" id="3.90.320.10">
    <property type="match status" value="1"/>
</dbReference>
<feature type="domain" description="UvrD-like helicase C-terminal" evidence="16">
    <location>
        <begin position="478"/>
        <end position="769"/>
    </location>
</feature>
<dbReference type="InterPro" id="IPR011604">
    <property type="entry name" value="PDDEXK-like_dom_sf"/>
</dbReference>
<gene>
    <name evidence="17" type="ORF">SAMN03080614_100320</name>
</gene>
<evidence type="ECO:0000256" key="2">
    <source>
        <dbReference type="ARBA" id="ARBA00022741"/>
    </source>
</evidence>
<keyword evidence="8" id="KW-0238">DNA-binding</keyword>
<comment type="catalytic activity">
    <reaction evidence="13">
        <text>ATP + H2O = ADP + phosphate + H(+)</text>
        <dbReference type="Rhea" id="RHEA:13065"/>
        <dbReference type="ChEBI" id="CHEBI:15377"/>
        <dbReference type="ChEBI" id="CHEBI:15378"/>
        <dbReference type="ChEBI" id="CHEBI:30616"/>
        <dbReference type="ChEBI" id="CHEBI:43474"/>
        <dbReference type="ChEBI" id="CHEBI:456216"/>
        <dbReference type="EC" id="5.6.2.4"/>
    </reaction>
</comment>
<dbReference type="InterPro" id="IPR011335">
    <property type="entry name" value="Restrct_endonuc-II-like"/>
</dbReference>
<keyword evidence="9" id="KW-0234">DNA repair</keyword>
<dbReference type="GO" id="GO:0043138">
    <property type="term" value="F:3'-5' DNA helicase activity"/>
    <property type="evidence" value="ECO:0007669"/>
    <property type="project" value="UniProtKB-EC"/>
</dbReference>
<proteinExistence type="predicted"/>
<dbReference type="EC" id="5.6.2.4" evidence="12"/>
<evidence type="ECO:0000256" key="9">
    <source>
        <dbReference type="ARBA" id="ARBA00023204"/>
    </source>
</evidence>
<dbReference type="GO" id="GO:0005829">
    <property type="term" value="C:cytosol"/>
    <property type="evidence" value="ECO:0007669"/>
    <property type="project" value="TreeGrafter"/>
</dbReference>
<dbReference type="InterPro" id="IPR014016">
    <property type="entry name" value="UvrD-like_ATP-bd"/>
</dbReference>
<keyword evidence="1" id="KW-0540">Nuclease</keyword>
<dbReference type="PROSITE" id="PS51198">
    <property type="entry name" value="UVRD_HELICASE_ATP_BIND"/>
    <property type="match status" value="1"/>
</dbReference>
<accession>A0A1H9YHG5</accession>
<evidence type="ECO:0000313" key="17">
    <source>
        <dbReference type="EMBL" id="SES68368.1"/>
    </source>
</evidence>
<dbReference type="GO" id="GO:0003677">
    <property type="term" value="F:DNA binding"/>
    <property type="evidence" value="ECO:0007669"/>
    <property type="project" value="UniProtKB-KW"/>
</dbReference>
<sequence length="1152" mass="135559">MEFNPEQKQAIESKKRQILISAGAGSGKTRVLTERFFYLCNKKLEEKLSGKEEPIGAEVKEIVAITFTEKAAREMKTRIGKRITKELEEVAKWPEGKEKEIALSFWQKQKEELDFSIITTFHSFCYKLLQNFAFNAQLPPTFTLLDQRGSKLLKNRVFNDLLEKESNFKKWKPLFSYYNKDAIKKWVIAFYEQIGENPQYDVEGFCEKITSPNFLDFQWQMLIEFKRNLLTDFYQRAEDCIKDFPPINSVTGTLKKYFWNLKNHIEKVDPNKLHPDECYQLLLEVMPSRKNQNWLNSAPDFYEFYEGVFKDLKGSWKEYGKYELKEENKKEIIEIIELFTDLLSSFAKEYNLRKEEGGILDFSDLQKRAIALLGEEEEVRKWCRKNYKHIMIDEFQDTNLLQLKMLEYIDPQYRFIVGDGKQSIYRFRGADVTIMNSLQESWQGNEHTDIIQMGRNYRNCDGIIGFVNELFKTLLVKDKSSNYSKYYIEYQPLISNRVEEFEKLPNKKVELLILNQENGEDTEYDLLAQKILELVNTGPELVKEDKIWRKPNWRDIAILIQGRTQLSLLQRKLRERNIPYYVHGGIGFFNKSEVQEYLNILRFINRPWEELYILALLRGPLFRMRMEDFFYLKNHIPKDQSLATYILTGVFSKDEKLNKDIKEKLTAFYQMFTKYVPFYLQADVKEALLEIFEYSGLKRVLLLQPNSLQSIKNVEKLIDIMVEQKTYSLEQLLENVDILASLSDKEGEAEGEIPEGNMVTIMTVHGSKGLEFPVVFLPGLNQKGQSDSTRIKYDEEHLLVLKYRDKDEEENYTPCFKVVSKKETLADIEESKRLFYVALTRARDYLVMTSHIKKDITEDIKDIVQEGTKNSWYNMLLEGLKKNENLKDYIRIKNFTGVPKTDGETLEKESFYMKLDIQDWEIPLTFSVSEVMMFINDPVKYYDYYIVKIDPTFFDEGIEKYNSENEFLAGMKFGTLVHRVCELYDQGYSEEEAVELVLEGIDEPWVDKGELEREILKLLEKYKEIGNIEIGEHVASEWSFTTELAGAYIVGEIDKIYLKNGKYHLLDLKTNVINNLEEQIERYLPQIYLYKMAFEREFGGIVENVSLLFLREGIKGLKTIATDVNYGQKIEEAIKKMIALKKSGAGRDEWRV</sequence>
<dbReference type="EMBL" id="FOIF01000003">
    <property type="protein sequence ID" value="SES68368.1"/>
    <property type="molecule type" value="Genomic_DNA"/>
</dbReference>
<dbReference type="InterPro" id="IPR000212">
    <property type="entry name" value="DNA_helicase_UvrD/REP"/>
</dbReference>
<dbReference type="RefSeq" id="WP_091348414.1">
    <property type="nucleotide sequence ID" value="NZ_FOIF01000003.1"/>
</dbReference>